<dbReference type="Gene3D" id="2.130.10.10">
    <property type="entry name" value="YVTN repeat-like/Quinoprotein amine dehydrogenase"/>
    <property type="match status" value="1"/>
</dbReference>
<reference evidence="1" key="1">
    <citation type="journal article" date="2014" name="Front. Microbiol.">
        <title>High frequency of phylogenetically diverse reductive dehalogenase-homologous genes in deep subseafloor sedimentary metagenomes.</title>
        <authorList>
            <person name="Kawai M."/>
            <person name="Futagami T."/>
            <person name="Toyoda A."/>
            <person name="Takaki Y."/>
            <person name="Nishi S."/>
            <person name="Hori S."/>
            <person name="Arai W."/>
            <person name="Tsubouchi T."/>
            <person name="Morono Y."/>
            <person name="Uchiyama I."/>
            <person name="Ito T."/>
            <person name="Fujiyama A."/>
            <person name="Inagaki F."/>
            <person name="Takami H."/>
        </authorList>
    </citation>
    <scope>NUCLEOTIDE SEQUENCE</scope>
    <source>
        <strain evidence="1">Expedition CK06-06</strain>
    </source>
</reference>
<dbReference type="InterPro" id="IPR015943">
    <property type="entry name" value="WD40/YVTN_repeat-like_dom_sf"/>
</dbReference>
<protein>
    <submittedName>
        <fullName evidence="1">Uncharacterized protein</fullName>
    </submittedName>
</protein>
<organism evidence="1">
    <name type="scientific">marine sediment metagenome</name>
    <dbReference type="NCBI Taxonomy" id="412755"/>
    <lineage>
        <taxon>unclassified sequences</taxon>
        <taxon>metagenomes</taxon>
        <taxon>ecological metagenomes</taxon>
    </lineage>
</organism>
<dbReference type="EMBL" id="BARU01016039">
    <property type="protein sequence ID" value="GAH57820.1"/>
    <property type="molecule type" value="Genomic_DNA"/>
</dbReference>
<dbReference type="AlphaFoldDB" id="X1HL80"/>
<evidence type="ECO:0000313" key="1">
    <source>
        <dbReference type="EMBL" id="GAH57820.1"/>
    </source>
</evidence>
<feature type="non-terminal residue" evidence="1">
    <location>
        <position position="1"/>
    </location>
</feature>
<name>X1HL80_9ZZZZ</name>
<accession>X1HL80</accession>
<sequence length="57" mass="6317">NYLNGTIEVLTSTDGLQMNKQNCLAFDSSGYIWVGSELGLALVSRDFNDIQIYPVEC</sequence>
<comment type="caution">
    <text evidence="1">The sequence shown here is derived from an EMBL/GenBank/DDBJ whole genome shotgun (WGS) entry which is preliminary data.</text>
</comment>
<gene>
    <name evidence="1" type="ORF">S03H2_27080</name>
</gene>
<proteinExistence type="predicted"/>
<feature type="non-terminal residue" evidence="1">
    <location>
        <position position="57"/>
    </location>
</feature>